<reference evidence="21 22" key="1">
    <citation type="submission" date="2020-04" db="EMBL/GenBank/DDBJ databases">
        <title>Plant Genome Project.</title>
        <authorList>
            <person name="Zhang R.-G."/>
        </authorList>
    </citation>
    <scope>NUCLEOTIDE SEQUENCE [LARGE SCALE GENOMIC DNA]</scope>
    <source>
        <strain evidence="21">YNK0</strain>
        <tissue evidence="21">Leaf</tissue>
    </source>
</reference>
<comment type="caution">
    <text evidence="21">The sequence shown here is derived from an EMBL/GenBank/DDBJ whole genome shotgun (WGS) entry which is preliminary data.</text>
</comment>
<evidence type="ECO:0000313" key="22">
    <source>
        <dbReference type="Proteomes" id="UP000655225"/>
    </source>
</evidence>
<dbReference type="InterPro" id="IPR056775">
    <property type="entry name" value="YABBY_C"/>
</dbReference>
<dbReference type="SUPFAM" id="SSF52047">
    <property type="entry name" value="RNI-like"/>
    <property type="match status" value="1"/>
</dbReference>
<evidence type="ECO:0000256" key="2">
    <source>
        <dbReference type="ARBA" id="ARBA00012513"/>
    </source>
</evidence>
<sequence>MGGKIPGQLGNCKKLKVLNLSFNSLSVPLPGDLVGLESINSLWASAAAYSSVLIILDVSSNLLSGEIPQERLQLDNNLFEGTIPSSIGQLKHLTNLLLHGNQLSGGIPLELFNCSELVSLDLGGNRLTGPILKSISRLELLDNLVLSKNQLSGLIPDEICSGFWKVPLPDSEFIQHYGMLDLSYNEAESGPIPFSGTNVGVSSLLFLNASNCLLCLTLSNLTTLSTLDLHNNSFTGRLPLSLSNLAALTYPDVSDNNFQESVPCDICSILGLAFVNFSGNRFKGYMPETCTVAHPCRACHSIFPSLRGYPPPLALTRVSVWGIALGVTLFFQVLLIGLLRWKKFRREVLSLAAVKGKPMTTIEPASTDELLGKKPKEPLSFNIATFEHSLLPLNAADILSATDNFSKTHIIGDGGFGTVYRALLPEGRTIAVKRLNGGHFQFLAEMETIGKVKHKNLVPLLGYCVFGDETFLIYEYMENGSLDVWLRNRADAVEALDNPVGHSFALKWPVYMTFPAQLTFSILTEIRGRIVEELGGKPRYMTSNRGILVKGYGLTAWVLPKLPLVKPKQDGAVGIPGTSRADLQYSLSLSFHFVDFSLLAYLQVPNFTSPDYRIKLGSSSKHNNQIAMRAPNYYHEERVINQPPEKRQDKSSSSKSPIVCKYFREEIQRIKANNPGISHREAFSTAAKNWAHFPCINFGLMLETNNLAKLGELEMR</sequence>
<protein>
    <recommendedName>
        <fullName evidence="2">non-specific serine/threonine protein kinase</fullName>
        <ecNumber evidence="2">2.7.11.1</ecNumber>
    </recommendedName>
</protein>
<dbReference type="InterPro" id="IPR001611">
    <property type="entry name" value="Leu-rich_rpt"/>
</dbReference>
<evidence type="ECO:0000256" key="4">
    <source>
        <dbReference type="ARBA" id="ARBA00022614"/>
    </source>
</evidence>
<dbReference type="Gene3D" id="3.80.10.10">
    <property type="entry name" value="Ribonuclease Inhibitor"/>
    <property type="match status" value="3"/>
</dbReference>
<evidence type="ECO:0000256" key="3">
    <source>
        <dbReference type="ARBA" id="ARBA00022527"/>
    </source>
</evidence>
<evidence type="ECO:0000256" key="1">
    <source>
        <dbReference type="ARBA" id="ARBA00004479"/>
    </source>
</evidence>
<dbReference type="Pfam" id="PF04690">
    <property type="entry name" value="YABBY"/>
    <property type="match status" value="1"/>
</dbReference>
<evidence type="ECO:0000256" key="16">
    <source>
        <dbReference type="ARBA" id="ARBA00047899"/>
    </source>
</evidence>
<proteinExistence type="predicted"/>
<dbReference type="InterPro" id="IPR000719">
    <property type="entry name" value="Prot_kinase_dom"/>
</dbReference>
<dbReference type="GO" id="GO:0016020">
    <property type="term" value="C:membrane"/>
    <property type="evidence" value="ECO:0007669"/>
    <property type="project" value="UniProtKB-SubCell"/>
</dbReference>
<keyword evidence="22" id="KW-1185">Reference proteome</keyword>
<dbReference type="InterPro" id="IPR011009">
    <property type="entry name" value="Kinase-like_dom_sf"/>
</dbReference>
<keyword evidence="4" id="KW-0433">Leucine-rich repeat</keyword>
<dbReference type="Pfam" id="PF00560">
    <property type="entry name" value="LRR_1"/>
    <property type="match status" value="5"/>
</dbReference>
<dbReference type="AlphaFoldDB" id="A0A834ZA87"/>
<dbReference type="FunFam" id="3.80.10.10:FF:000383">
    <property type="entry name" value="Leucine-rich repeat receptor protein kinase EMS1"/>
    <property type="match status" value="1"/>
</dbReference>
<dbReference type="PANTHER" id="PTHR48056:SF58">
    <property type="entry name" value="LEUCINE-RICH REPEAT RECEPTOR PROTEIN KINASE MSP1-LIKE ISOFORM X1"/>
    <property type="match status" value="1"/>
</dbReference>
<dbReference type="GO" id="GO:0005524">
    <property type="term" value="F:ATP binding"/>
    <property type="evidence" value="ECO:0007669"/>
    <property type="project" value="UniProtKB-UniRule"/>
</dbReference>
<keyword evidence="3" id="KW-0723">Serine/threonine-protein kinase</keyword>
<keyword evidence="15" id="KW-0325">Glycoprotein</keyword>
<dbReference type="InterPro" id="IPR050647">
    <property type="entry name" value="Plant_LRR-RLKs"/>
</dbReference>
<evidence type="ECO:0000256" key="9">
    <source>
        <dbReference type="ARBA" id="ARBA00022741"/>
    </source>
</evidence>
<evidence type="ECO:0000256" key="18">
    <source>
        <dbReference type="PROSITE-ProRule" id="PRU10141"/>
    </source>
</evidence>
<evidence type="ECO:0000256" key="6">
    <source>
        <dbReference type="ARBA" id="ARBA00022692"/>
    </source>
</evidence>
<comment type="catalytic activity">
    <reaction evidence="16">
        <text>L-threonyl-[protein] + ATP = O-phospho-L-threonyl-[protein] + ADP + H(+)</text>
        <dbReference type="Rhea" id="RHEA:46608"/>
        <dbReference type="Rhea" id="RHEA-COMP:11060"/>
        <dbReference type="Rhea" id="RHEA-COMP:11605"/>
        <dbReference type="ChEBI" id="CHEBI:15378"/>
        <dbReference type="ChEBI" id="CHEBI:30013"/>
        <dbReference type="ChEBI" id="CHEBI:30616"/>
        <dbReference type="ChEBI" id="CHEBI:61977"/>
        <dbReference type="ChEBI" id="CHEBI:456216"/>
        <dbReference type="EC" id="2.7.11.1"/>
    </reaction>
</comment>
<name>A0A834ZA87_TETSI</name>
<keyword evidence="6 19" id="KW-0812">Transmembrane</keyword>
<dbReference type="OrthoDB" id="1924919at2759"/>
<dbReference type="InterPro" id="IPR001245">
    <property type="entry name" value="Ser-Thr/Tyr_kinase_cat_dom"/>
</dbReference>
<evidence type="ECO:0000256" key="19">
    <source>
        <dbReference type="SAM" id="Phobius"/>
    </source>
</evidence>
<accession>A0A834ZA87</accession>
<gene>
    <name evidence="21" type="ORF">HHK36_013192</name>
</gene>
<keyword evidence="14" id="KW-0675">Receptor</keyword>
<keyword evidence="13 19" id="KW-0472">Membrane</keyword>
<dbReference type="SUPFAM" id="SSF56112">
    <property type="entry name" value="Protein kinase-like (PK-like)"/>
    <property type="match status" value="1"/>
</dbReference>
<dbReference type="PROSITE" id="PS00107">
    <property type="entry name" value="PROTEIN_KINASE_ATP"/>
    <property type="match status" value="1"/>
</dbReference>
<comment type="catalytic activity">
    <reaction evidence="17">
        <text>L-seryl-[protein] + ATP = O-phospho-L-seryl-[protein] + ADP + H(+)</text>
        <dbReference type="Rhea" id="RHEA:17989"/>
        <dbReference type="Rhea" id="RHEA-COMP:9863"/>
        <dbReference type="Rhea" id="RHEA-COMP:11604"/>
        <dbReference type="ChEBI" id="CHEBI:15378"/>
        <dbReference type="ChEBI" id="CHEBI:29999"/>
        <dbReference type="ChEBI" id="CHEBI:30616"/>
        <dbReference type="ChEBI" id="CHEBI:83421"/>
        <dbReference type="ChEBI" id="CHEBI:456216"/>
        <dbReference type="EC" id="2.7.11.1"/>
    </reaction>
</comment>
<comment type="subcellular location">
    <subcellularLocation>
        <location evidence="1">Membrane</location>
        <topology evidence="1">Single-pass type I membrane protein</topology>
    </subcellularLocation>
</comment>
<keyword evidence="7" id="KW-0732">Signal</keyword>
<evidence type="ECO:0000256" key="15">
    <source>
        <dbReference type="ARBA" id="ARBA00023180"/>
    </source>
</evidence>
<dbReference type="PROSITE" id="PS50011">
    <property type="entry name" value="PROTEIN_KINASE_DOM"/>
    <property type="match status" value="1"/>
</dbReference>
<feature type="transmembrane region" description="Helical" evidence="19">
    <location>
        <begin position="318"/>
        <end position="339"/>
    </location>
</feature>
<keyword evidence="5" id="KW-0808">Transferase</keyword>
<dbReference type="PANTHER" id="PTHR48056">
    <property type="entry name" value="LRR RECEPTOR-LIKE SERINE/THREONINE-PROTEIN KINASE-RELATED"/>
    <property type="match status" value="1"/>
</dbReference>
<evidence type="ECO:0000256" key="7">
    <source>
        <dbReference type="ARBA" id="ARBA00022729"/>
    </source>
</evidence>
<dbReference type="GO" id="GO:0033612">
    <property type="term" value="F:receptor serine/threonine kinase binding"/>
    <property type="evidence" value="ECO:0007669"/>
    <property type="project" value="TreeGrafter"/>
</dbReference>
<evidence type="ECO:0000256" key="14">
    <source>
        <dbReference type="ARBA" id="ARBA00023170"/>
    </source>
</evidence>
<dbReference type="Pfam" id="PF07714">
    <property type="entry name" value="PK_Tyr_Ser-Thr"/>
    <property type="match status" value="1"/>
</dbReference>
<evidence type="ECO:0000256" key="17">
    <source>
        <dbReference type="ARBA" id="ARBA00048679"/>
    </source>
</evidence>
<dbReference type="InterPro" id="IPR032675">
    <property type="entry name" value="LRR_dom_sf"/>
</dbReference>
<keyword evidence="9 18" id="KW-0547">Nucleotide-binding</keyword>
<feature type="binding site" evidence="18">
    <location>
        <position position="433"/>
    </location>
    <ligand>
        <name>ATP</name>
        <dbReference type="ChEBI" id="CHEBI:30616"/>
    </ligand>
</feature>
<evidence type="ECO:0000259" key="20">
    <source>
        <dbReference type="PROSITE" id="PS50011"/>
    </source>
</evidence>
<dbReference type="EMBL" id="JABCRI010000008">
    <property type="protein sequence ID" value="KAF8402240.1"/>
    <property type="molecule type" value="Genomic_DNA"/>
</dbReference>
<feature type="domain" description="Protein kinase" evidence="20">
    <location>
        <begin position="405"/>
        <end position="716"/>
    </location>
</feature>
<keyword evidence="12 19" id="KW-1133">Transmembrane helix</keyword>
<evidence type="ECO:0000256" key="12">
    <source>
        <dbReference type="ARBA" id="ARBA00022989"/>
    </source>
</evidence>
<organism evidence="21 22">
    <name type="scientific">Tetracentron sinense</name>
    <name type="common">Spur-leaf</name>
    <dbReference type="NCBI Taxonomy" id="13715"/>
    <lineage>
        <taxon>Eukaryota</taxon>
        <taxon>Viridiplantae</taxon>
        <taxon>Streptophyta</taxon>
        <taxon>Embryophyta</taxon>
        <taxon>Tracheophyta</taxon>
        <taxon>Spermatophyta</taxon>
        <taxon>Magnoliopsida</taxon>
        <taxon>Trochodendrales</taxon>
        <taxon>Trochodendraceae</taxon>
        <taxon>Tetracentron</taxon>
    </lineage>
</organism>
<dbReference type="InterPro" id="IPR017441">
    <property type="entry name" value="Protein_kinase_ATP_BS"/>
</dbReference>
<evidence type="ECO:0000256" key="10">
    <source>
        <dbReference type="ARBA" id="ARBA00022777"/>
    </source>
</evidence>
<evidence type="ECO:0000256" key="11">
    <source>
        <dbReference type="ARBA" id="ARBA00022840"/>
    </source>
</evidence>
<dbReference type="GO" id="GO:0004674">
    <property type="term" value="F:protein serine/threonine kinase activity"/>
    <property type="evidence" value="ECO:0007669"/>
    <property type="project" value="UniProtKB-KW"/>
</dbReference>
<evidence type="ECO:0000313" key="21">
    <source>
        <dbReference type="EMBL" id="KAF8402240.1"/>
    </source>
</evidence>
<dbReference type="Gene3D" id="3.30.200.20">
    <property type="entry name" value="Phosphorylase Kinase, domain 1"/>
    <property type="match status" value="1"/>
</dbReference>
<evidence type="ECO:0000256" key="5">
    <source>
        <dbReference type="ARBA" id="ARBA00022679"/>
    </source>
</evidence>
<dbReference type="Proteomes" id="UP000655225">
    <property type="component" value="Unassembled WGS sequence"/>
</dbReference>
<keyword evidence="10" id="KW-0418">Kinase</keyword>
<keyword evidence="11 18" id="KW-0067">ATP-binding</keyword>
<evidence type="ECO:0000256" key="8">
    <source>
        <dbReference type="ARBA" id="ARBA00022737"/>
    </source>
</evidence>
<evidence type="ECO:0000256" key="13">
    <source>
        <dbReference type="ARBA" id="ARBA00023136"/>
    </source>
</evidence>
<dbReference type="EC" id="2.7.11.1" evidence="2"/>
<keyword evidence="8" id="KW-0677">Repeat</keyword>
<dbReference type="FunFam" id="3.30.200.20:FF:000150">
    <property type="entry name" value="serine/threonine-protein kinase BRI1-like 2"/>
    <property type="match status" value="1"/>
</dbReference>